<proteinExistence type="predicted"/>
<dbReference type="GO" id="GO:0005096">
    <property type="term" value="F:GTPase activator activity"/>
    <property type="evidence" value="ECO:0007669"/>
    <property type="project" value="UniProtKB-KW"/>
</dbReference>
<feature type="coiled-coil region" evidence="5">
    <location>
        <begin position="283"/>
        <end position="317"/>
    </location>
</feature>
<evidence type="ECO:0000313" key="9">
    <source>
        <dbReference type="Proteomes" id="UP000078387"/>
    </source>
</evidence>
<dbReference type="VEuPathDB" id="AmoebaDB:EHI8A_180860"/>
<dbReference type="SUPFAM" id="SSF48065">
    <property type="entry name" value="DBL homology domain (DH-domain)"/>
    <property type="match status" value="1"/>
</dbReference>
<dbReference type="VEuPathDB" id="AmoebaDB:EHI7A_093820"/>
<dbReference type="VEuPathDB" id="AmoebaDB:EHI5A_014420"/>
<protein>
    <recommendedName>
        <fullName evidence="7">Rho-GAP domain-containing protein</fullName>
    </recommendedName>
</protein>
<organism evidence="8 9">
    <name type="scientific">Entamoeba histolytica</name>
    <dbReference type="NCBI Taxonomy" id="5759"/>
    <lineage>
        <taxon>Eukaryota</taxon>
        <taxon>Amoebozoa</taxon>
        <taxon>Evosea</taxon>
        <taxon>Archamoebae</taxon>
        <taxon>Mastigamoebida</taxon>
        <taxon>Entamoebidae</taxon>
        <taxon>Entamoeba</taxon>
    </lineage>
</organism>
<dbReference type="EMBL" id="BDEQ01000001">
    <property type="protein sequence ID" value="GAT95414.1"/>
    <property type="molecule type" value="Genomic_DNA"/>
</dbReference>
<gene>
    <name evidence="8" type="ORF">CL6EHI_136460</name>
</gene>
<evidence type="ECO:0000256" key="5">
    <source>
        <dbReference type="SAM" id="Coils"/>
    </source>
</evidence>
<evidence type="ECO:0000256" key="4">
    <source>
        <dbReference type="ARBA" id="ARBA00037092"/>
    </source>
</evidence>
<dbReference type="PANTHER" id="PTHR23176">
    <property type="entry name" value="RHO/RAC/CDC GTPASE-ACTIVATING PROTEIN"/>
    <property type="match status" value="1"/>
</dbReference>
<comment type="function">
    <text evidence="4">Rho GTPase-activating protein involved in the signal transduction pathway.</text>
</comment>
<dbReference type="Gene3D" id="1.10.555.10">
    <property type="entry name" value="Rho GTPase activation protein"/>
    <property type="match status" value="1"/>
</dbReference>
<dbReference type="GO" id="GO:0007165">
    <property type="term" value="P:signal transduction"/>
    <property type="evidence" value="ECO:0007669"/>
    <property type="project" value="InterPro"/>
</dbReference>
<dbReference type="GO" id="GO:0005737">
    <property type="term" value="C:cytoplasm"/>
    <property type="evidence" value="ECO:0007669"/>
    <property type="project" value="UniProtKB-SubCell"/>
</dbReference>
<dbReference type="SMART" id="SM00324">
    <property type="entry name" value="RhoGAP"/>
    <property type="match status" value="1"/>
</dbReference>
<keyword evidence="3" id="KW-0963">Cytoplasm</keyword>
<dbReference type="PROSITE" id="PS50238">
    <property type="entry name" value="RHOGAP"/>
    <property type="match status" value="1"/>
</dbReference>
<dbReference type="Proteomes" id="UP000078387">
    <property type="component" value="Unassembled WGS sequence"/>
</dbReference>
<evidence type="ECO:0000256" key="2">
    <source>
        <dbReference type="ARBA" id="ARBA00022468"/>
    </source>
</evidence>
<feature type="domain" description="Rho-GAP" evidence="7">
    <location>
        <begin position="554"/>
        <end position="755"/>
    </location>
</feature>
<sequence>MLSVIDKYIGKLLETPSEEQRTIVQELSNTRSETKRAIYLGMLKNILELLNVRNKGYSIVFMNQLTTDLQRSEIYQTMPVSKSEILLLTNIVNDIGYRFNSEESLEKVVKAQSIIRGFLYHKRYLTYKAFSATKFQQYNSSFLNLHEKQIHYVENIETLIYYLDELRAQGKFKILGEYPYKNYYNSLTSILSLETQFKNGLNDIYGTFPKVSGVGEVVKKYCEGVLEAYKEINLQGAVVMATVFYEKENPYFKEVYETLSKGQTYAFRYLLQSFPRIQHFSNLIKLLTVMKEAVEKLSEYKEEIEPLEEALKELNNINIILHDTIKSEQMNNKEITIKTNETTEFSSLLLKIKKEFTKTPSVVEVYLKLGKEIGNIEEKRFLKETRVTVEILPNIDNYPPNLKTNTQSVSFGSSNHLTEKKHSTSLRPKLQKRTNRQKEEAKLKASGELMKDIEVLKNNDLETIKFEATLFIMNDIIYVSKMDSLEKYHILTEIPLTGNGFSVSNCIGNKFNIGSKVFDFTTSFIIPNEDDARNLFLLLREVFFVHSPPKLFGGSLEDILEREGNTTGVPLCIKALGEYLMNPNNLQTEGIFRKNGASNKVSRLAHVLDQMPDHFNSFNEYAVHDIAATFKKFFMDMSEPLFSPEVVDLFIKIVKGSPDEKDEIKKVMKEHMKPMYFKLADFLIHVIKKTVENENVTLMNVHAMSVCIGPAIIRSTNEIVVQPNSKNNDVEGAVTKVTRCNEILAEIISDCDFFFQ</sequence>
<evidence type="ECO:0000256" key="1">
    <source>
        <dbReference type="ARBA" id="ARBA00004496"/>
    </source>
</evidence>
<dbReference type="InterPro" id="IPR050729">
    <property type="entry name" value="Rho-GAP"/>
</dbReference>
<evidence type="ECO:0000256" key="3">
    <source>
        <dbReference type="ARBA" id="ARBA00022490"/>
    </source>
</evidence>
<reference evidence="8 9" key="1">
    <citation type="submission" date="2016-05" db="EMBL/GenBank/DDBJ databases">
        <title>First whole genome sequencing of Entamoeba histolytica HM1:IMSS-clone-6.</title>
        <authorList>
            <person name="Mukherjee Avik.K."/>
            <person name="Izumyama S."/>
            <person name="Nakada-Tsukui K."/>
            <person name="Nozaki T."/>
        </authorList>
    </citation>
    <scope>NUCLEOTIDE SEQUENCE [LARGE SCALE GENOMIC DNA]</scope>
    <source>
        <strain evidence="8 9">HM1:IMSS clone 6</strain>
    </source>
</reference>
<dbReference type="InterPro" id="IPR035899">
    <property type="entry name" value="DBL_dom_sf"/>
</dbReference>
<dbReference type="InterPro" id="IPR008936">
    <property type="entry name" value="Rho_GTPase_activation_prot"/>
</dbReference>
<comment type="subcellular location">
    <subcellularLocation>
        <location evidence="1">Cytoplasm</location>
    </subcellularLocation>
</comment>
<feature type="region of interest" description="Disordered" evidence="6">
    <location>
        <begin position="405"/>
        <end position="436"/>
    </location>
</feature>
<comment type="caution">
    <text evidence="8">The sequence shown here is derived from an EMBL/GenBank/DDBJ whole genome shotgun (WGS) entry which is preliminary data.</text>
</comment>
<name>A0A5K1UJW7_ENTHI</name>
<evidence type="ECO:0000256" key="6">
    <source>
        <dbReference type="SAM" id="MobiDB-lite"/>
    </source>
</evidence>
<dbReference type="CDD" id="cd00159">
    <property type="entry name" value="RhoGAP"/>
    <property type="match status" value="1"/>
</dbReference>
<evidence type="ECO:0000313" key="8">
    <source>
        <dbReference type="EMBL" id="GAT95414.1"/>
    </source>
</evidence>
<dbReference type="AlphaFoldDB" id="A0A5K1UJW7"/>
<evidence type="ECO:0000259" key="7">
    <source>
        <dbReference type="PROSITE" id="PS50238"/>
    </source>
</evidence>
<keyword evidence="5" id="KW-0175">Coiled coil</keyword>
<dbReference type="PANTHER" id="PTHR23176:SF129">
    <property type="entry name" value="RHO GTPASE ACTIVATING PROTEIN AT 16F, ISOFORM E-RELATED"/>
    <property type="match status" value="1"/>
</dbReference>
<dbReference type="SUPFAM" id="SSF48350">
    <property type="entry name" value="GTPase activation domain, GAP"/>
    <property type="match status" value="1"/>
</dbReference>
<dbReference type="VEuPathDB" id="AmoebaDB:EHI_136460"/>
<dbReference type="InterPro" id="IPR000198">
    <property type="entry name" value="RhoGAP_dom"/>
</dbReference>
<dbReference type="Pfam" id="PF00620">
    <property type="entry name" value="RhoGAP"/>
    <property type="match status" value="1"/>
</dbReference>
<keyword evidence="2" id="KW-0343">GTPase activation</keyword>
<accession>A0A5K1UJW7</accession>
<feature type="compositionally biased region" description="Polar residues" evidence="6">
    <location>
        <begin position="405"/>
        <end position="416"/>
    </location>
</feature>
<dbReference type="VEuPathDB" id="AmoebaDB:KM1_021010"/>
<dbReference type="OMA" id="YHKRYIT"/>